<organism evidence="1 2">
    <name type="scientific">Seonamhaeicola marinus</name>
    <dbReference type="NCBI Taxonomy" id="1912246"/>
    <lineage>
        <taxon>Bacteria</taxon>
        <taxon>Pseudomonadati</taxon>
        <taxon>Bacteroidota</taxon>
        <taxon>Flavobacteriia</taxon>
        <taxon>Flavobacteriales</taxon>
        <taxon>Flavobacteriaceae</taxon>
    </lineage>
</organism>
<dbReference type="OrthoDB" id="1145224at2"/>
<dbReference type="EMBL" id="VSDQ01000718">
    <property type="protein sequence ID" value="TYA71469.1"/>
    <property type="molecule type" value="Genomic_DNA"/>
</dbReference>
<evidence type="ECO:0000313" key="2">
    <source>
        <dbReference type="Proteomes" id="UP000323930"/>
    </source>
</evidence>
<comment type="caution">
    <text evidence="1">The sequence shown here is derived from an EMBL/GenBank/DDBJ whole genome shotgun (WGS) entry which is preliminary data.</text>
</comment>
<keyword evidence="2" id="KW-1185">Reference proteome</keyword>
<dbReference type="InterPro" id="IPR046508">
    <property type="entry name" value="DUF6686"/>
</dbReference>
<dbReference type="RefSeq" id="WP_148544454.1">
    <property type="nucleotide sequence ID" value="NZ_VSDQ01000718.1"/>
</dbReference>
<proteinExistence type="predicted"/>
<reference evidence="1 2" key="1">
    <citation type="submission" date="2019-08" db="EMBL/GenBank/DDBJ databases">
        <title>Seonamhaeicola sediminis sp. nov., isolated from marine sediment.</title>
        <authorList>
            <person name="Cao W.R."/>
        </authorList>
    </citation>
    <scope>NUCLEOTIDE SEQUENCE [LARGE SCALE GENOMIC DNA]</scope>
    <source>
        <strain evidence="1 2">B011</strain>
    </source>
</reference>
<gene>
    <name evidence="1" type="ORF">FUA24_17970</name>
</gene>
<dbReference type="AlphaFoldDB" id="A0A5D0HMB2"/>
<accession>A0A5D0HMB2</accession>
<name>A0A5D0HMB2_9FLAO</name>
<dbReference type="Proteomes" id="UP000323930">
    <property type="component" value="Unassembled WGS sequence"/>
</dbReference>
<sequence>MCHKYITLAKNCDGQLTYCSSYGVYHLTFNNIYLEFTEKDIIRFKEYIIELEADYWQIPYDRVVMNRKIPIRTLQQNLSLIFSKQELNSLKSLVMQSTKRPFEDLSVFEIDYLFYLN</sequence>
<protein>
    <submittedName>
        <fullName evidence="1">Uncharacterized protein</fullName>
    </submittedName>
</protein>
<dbReference type="Pfam" id="PF20391">
    <property type="entry name" value="DUF6686"/>
    <property type="match status" value="1"/>
</dbReference>
<evidence type="ECO:0000313" key="1">
    <source>
        <dbReference type="EMBL" id="TYA71469.1"/>
    </source>
</evidence>